<feature type="domain" description="Cyclin C-terminal" evidence="3">
    <location>
        <begin position="181"/>
        <end position="253"/>
    </location>
</feature>
<evidence type="ECO:0000259" key="3">
    <source>
        <dbReference type="Pfam" id="PF16899"/>
    </source>
</evidence>
<dbReference type="GO" id="GO:0006357">
    <property type="term" value="P:regulation of transcription by RNA polymerase II"/>
    <property type="evidence" value="ECO:0007669"/>
    <property type="project" value="InterPro"/>
</dbReference>
<comment type="caution">
    <text evidence="4">The sequence shown here is derived from an EMBL/GenBank/DDBJ whole genome shotgun (WGS) entry which is preliminary data.</text>
</comment>
<name>A0AAV2T018_CALDB</name>
<evidence type="ECO:0000313" key="4">
    <source>
        <dbReference type="EMBL" id="CAL5130524.1"/>
    </source>
</evidence>
<dbReference type="EMBL" id="CAXLJL010000068">
    <property type="protein sequence ID" value="CAL5130524.1"/>
    <property type="molecule type" value="Genomic_DNA"/>
</dbReference>
<feature type="compositionally biased region" description="Basic and acidic residues" evidence="2">
    <location>
        <begin position="310"/>
        <end position="320"/>
    </location>
</feature>
<organism evidence="4 5">
    <name type="scientific">Calicophoron daubneyi</name>
    <name type="common">Rumen fluke</name>
    <name type="synonym">Paramphistomum daubneyi</name>
    <dbReference type="NCBI Taxonomy" id="300641"/>
    <lineage>
        <taxon>Eukaryota</taxon>
        <taxon>Metazoa</taxon>
        <taxon>Spiralia</taxon>
        <taxon>Lophotrochozoa</taxon>
        <taxon>Platyhelminthes</taxon>
        <taxon>Trematoda</taxon>
        <taxon>Digenea</taxon>
        <taxon>Plagiorchiida</taxon>
        <taxon>Pronocephalata</taxon>
        <taxon>Paramphistomoidea</taxon>
        <taxon>Paramphistomidae</taxon>
        <taxon>Calicophoron</taxon>
    </lineage>
</organism>
<keyword evidence="1" id="KW-0195">Cyclin</keyword>
<gene>
    <name evidence="4" type="ORF">CDAUBV1_LOCUS2588</name>
</gene>
<evidence type="ECO:0000256" key="1">
    <source>
        <dbReference type="ARBA" id="ARBA00023127"/>
    </source>
</evidence>
<dbReference type="GO" id="GO:0016538">
    <property type="term" value="F:cyclin-dependent protein serine/threonine kinase regulator activity"/>
    <property type="evidence" value="ECO:0007669"/>
    <property type="project" value="InterPro"/>
</dbReference>
<feature type="compositionally biased region" description="Acidic residues" evidence="2">
    <location>
        <begin position="292"/>
        <end position="302"/>
    </location>
</feature>
<proteinExistence type="predicted"/>
<accession>A0AAV2T018</accession>
<reference evidence="4" key="1">
    <citation type="submission" date="2024-06" db="EMBL/GenBank/DDBJ databases">
        <authorList>
            <person name="Liu X."/>
            <person name="Lenzi L."/>
            <person name="Haldenby T S."/>
            <person name="Uol C."/>
        </authorList>
    </citation>
    <scope>NUCLEOTIDE SEQUENCE</scope>
</reference>
<dbReference type="Pfam" id="PF16899">
    <property type="entry name" value="Cyclin_C_2"/>
    <property type="match status" value="1"/>
</dbReference>
<dbReference type="Proteomes" id="UP001497525">
    <property type="component" value="Unassembled WGS sequence"/>
</dbReference>
<evidence type="ECO:0000256" key="2">
    <source>
        <dbReference type="SAM" id="MobiDB-lite"/>
    </source>
</evidence>
<dbReference type="PANTHER" id="PTHR10026">
    <property type="entry name" value="CYCLIN"/>
    <property type="match status" value="1"/>
</dbReference>
<dbReference type="InterPro" id="IPR036915">
    <property type="entry name" value="Cyclin-like_sf"/>
</dbReference>
<dbReference type="CDD" id="cd20524">
    <property type="entry name" value="CYCLIN_CCNH_rpt1"/>
    <property type="match status" value="1"/>
</dbReference>
<evidence type="ECO:0000313" key="5">
    <source>
        <dbReference type="Proteomes" id="UP001497525"/>
    </source>
</evidence>
<protein>
    <recommendedName>
        <fullName evidence="3">Cyclin C-terminal domain-containing protein</fullName>
    </recommendedName>
</protein>
<dbReference type="AlphaFoldDB" id="A0AAV2T018"/>
<feature type="region of interest" description="Disordered" evidence="2">
    <location>
        <begin position="280"/>
        <end position="320"/>
    </location>
</feature>
<dbReference type="SUPFAM" id="SSF47954">
    <property type="entry name" value="Cyclin-like"/>
    <property type="match status" value="2"/>
</dbReference>
<dbReference type="InterPro" id="IPR031658">
    <property type="entry name" value="Cyclin_C_2"/>
</dbReference>
<dbReference type="Gene3D" id="1.10.472.10">
    <property type="entry name" value="Cyclin-like"/>
    <property type="match status" value="1"/>
</dbReference>
<dbReference type="InterPro" id="IPR043198">
    <property type="entry name" value="Cyclin/Ssn8"/>
</dbReference>
<sequence>MDRTSFKARLGKAYATSTQLYNWHFTPSDLANQRQECNTAARKRLMESNAAGKDGEKAEDSEMRSVGLDPDEELNVVKRYIYLMKALFDKFTNPRLPDEVYGFAVTYLKRFYLTHSVMDFYPREIMLLSLYMACKASDFPIGLQAFISHIPRNQERYSYFILNSELFLLEALHYDLWVYTPYRPLTGLIVDLISYQKRVLQTQDNKAACDLVRNEAALIKELRREGADLINMWYQTDLCLTVHPSQFALAVLVELGRTRPQLDVEVFVRDELCGCDPLDKGKKSSGSGVSDGEQESEDDEDNATNSKPVLKTEPEVTPEQRWKQLSGRLDFIRETVSEFEFVLDLQPMSPEEIKLDQCRNPLYNLESEEYAEAKSHADSLLANFD</sequence>